<dbReference type="InterPro" id="IPR052338">
    <property type="entry name" value="Transposase_5"/>
</dbReference>
<keyword evidence="4" id="KW-1185">Reference proteome</keyword>
<dbReference type="EMBL" id="CATQJL010000001">
    <property type="protein sequence ID" value="CAJ0589295.1"/>
    <property type="molecule type" value="Genomic_DNA"/>
</dbReference>
<organism evidence="3 4">
    <name type="scientific">Cylicocyclus nassatus</name>
    <name type="common">Nematode worm</name>
    <dbReference type="NCBI Taxonomy" id="53992"/>
    <lineage>
        <taxon>Eukaryota</taxon>
        <taxon>Metazoa</taxon>
        <taxon>Ecdysozoa</taxon>
        <taxon>Nematoda</taxon>
        <taxon>Chromadorea</taxon>
        <taxon>Rhabditida</taxon>
        <taxon>Rhabditina</taxon>
        <taxon>Rhabditomorpha</taxon>
        <taxon>Strongyloidea</taxon>
        <taxon>Strongylidae</taxon>
        <taxon>Cylicocyclus</taxon>
    </lineage>
</organism>
<dbReference type="InterPro" id="IPR036397">
    <property type="entry name" value="RNaseH_sf"/>
</dbReference>
<feature type="domain" description="Tc1-like transposase DDE" evidence="2">
    <location>
        <begin position="27"/>
        <end position="175"/>
    </location>
</feature>
<feature type="region of interest" description="Disordered" evidence="1">
    <location>
        <begin position="212"/>
        <end position="262"/>
    </location>
</feature>
<evidence type="ECO:0000259" key="2">
    <source>
        <dbReference type="Pfam" id="PF13358"/>
    </source>
</evidence>
<proteinExistence type="predicted"/>
<dbReference type="PANTHER" id="PTHR23022">
    <property type="entry name" value="TRANSPOSABLE ELEMENT-RELATED"/>
    <property type="match status" value="1"/>
</dbReference>
<accession>A0AA36DLF9</accession>
<dbReference type="InterPro" id="IPR038717">
    <property type="entry name" value="Tc1-like_DDE_dom"/>
</dbReference>
<protein>
    <recommendedName>
        <fullName evidence="2">Tc1-like transposase DDE domain-containing protein</fullName>
    </recommendedName>
</protein>
<dbReference type="PANTHER" id="PTHR23022:SF134">
    <property type="entry name" value="TRANSPOSABLE ELEMENT TC1 TRANSPOSASE"/>
    <property type="match status" value="1"/>
</dbReference>
<reference evidence="3" key="1">
    <citation type="submission" date="2023-07" db="EMBL/GenBank/DDBJ databases">
        <authorList>
            <consortium name="CYATHOMIX"/>
        </authorList>
    </citation>
    <scope>NUCLEOTIDE SEQUENCE</scope>
    <source>
        <strain evidence="3">N/A</strain>
    </source>
</reference>
<dbReference type="Gene3D" id="3.30.420.10">
    <property type="entry name" value="Ribonuclease H-like superfamily/Ribonuclease H"/>
    <property type="match status" value="1"/>
</dbReference>
<sequence length="262" mass="30095">MIRDVNKVKRLEFATSMLTQNEIFADCVFTDESTVEVFTSSKFCYTRLGKYRARLRARPKHPAKVHIWGGISMRGTTSLAILPGHMRINSATYCRILEKCYLKFHNTIYHGFARLVHDNAPAHTSVFTKKKLDAWKIKVLDWPPESPDLNPIELIWGSMKSFLRRHSIRNLHELKLAIREFWRTLTPQKCKRYVEGIQWRLQEVVKAEGGNIKEKKPASTSRVDPDLPSTSHADPFSPTTSHSPSTSRLDPSSPDTSRDLSF</sequence>
<evidence type="ECO:0000313" key="4">
    <source>
        <dbReference type="Proteomes" id="UP001176961"/>
    </source>
</evidence>
<evidence type="ECO:0000256" key="1">
    <source>
        <dbReference type="SAM" id="MobiDB-lite"/>
    </source>
</evidence>
<comment type="caution">
    <text evidence="3">The sequence shown here is derived from an EMBL/GenBank/DDBJ whole genome shotgun (WGS) entry which is preliminary data.</text>
</comment>
<dbReference type="AlphaFoldDB" id="A0AA36DLF9"/>
<feature type="compositionally biased region" description="Low complexity" evidence="1">
    <location>
        <begin position="235"/>
        <end position="247"/>
    </location>
</feature>
<gene>
    <name evidence="3" type="ORF">CYNAS_LOCUS1278</name>
</gene>
<dbReference type="GO" id="GO:0003676">
    <property type="term" value="F:nucleic acid binding"/>
    <property type="evidence" value="ECO:0007669"/>
    <property type="project" value="InterPro"/>
</dbReference>
<name>A0AA36DLF9_CYLNA</name>
<feature type="compositionally biased region" description="Polar residues" evidence="1">
    <location>
        <begin position="218"/>
        <end position="232"/>
    </location>
</feature>
<dbReference type="Proteomes" id="UP001176961">
    <property type="component" value="Unassembled WGS sequence"/>
</dbReference>
<evidence type="ECO:0000313" key="3">
    <source>
        <dbReference type="EMBL" id="CAJ0589295.1"/>
    </source>
</evidence>
<dbReference type="Pfam" id="PF13358">
    <property type="entry name" value="DDE_3"/>
    <property type="match status" value="1"/>
</dbReference>